<dbReference type="GO" id="GO:0000105">
    <property type="term" value="P:L-histidine biosynthetic process"/>
    <property type="evidence" value="ECO:0007669"/>
    <property type="project" value="UniProtKB-UniRule"/>
</dbReference>
<dbReference type="EC" id="3.1.3.15" evidence="3 8"/>
<evidence type="ECO:0000256" key="2">
    <source>
        <dbReference type="ARBA" id="ARBA00009152"/>
    </source>
</evidence>
<dbReference type="InterPro" id="IPR004013">
    <property type="entry name" value="PHP_dom"/>
</dbReference>
<dbReference type="CDD" id="cd12110">
    <property type="entry name" value="PHP_HisPPase_Hisj_like"/>
    <property type="match status" value="1"/>
</dbReference>
<evidence type="ECO:0000256" key="4">
    <source>
        <dbReference type="ARBA" id="ARBA00022605"/>
    </source>
</evidence>
<evidence type="ECO:0000256" key="1">
    <source>
        <dbReference type="ARBA" id="ARBA00004970"/>
    </source>
</evidence>
<evidence type="ECO:0000313" key="10">
    <source>
        <dbReference type="EMBL" id="TDT72415.1"/>
    </source>
</evidence>
<name>A0AA46I6F3_9FUSO</name>
<reference evidence="10 11" key="1">
    <citation type="submission" date="2019-03" db="EMBL/GenBank/DDBJ databases">
        <title>Genomic Encyclopedia of Type Strains, Phase IV (KMG-IV): sequencing the most valuable type-strain genomes for metagenomic binning, comparative biology and taxonomic classification.</title>
        <authorList>
            <person name="Goeker M."/>
        </authorList>
    </citation>
    <scope>NUCLEOTIDE SEQUENCE [LARGE SCALE GENOMIC DNA]</scope>
    <source>
        <strain evidence="10 11">DSM 100055</strain>
    </source>
</reference>
<evidence type="ECO:0000313" key="11">
    <source>
        <dbReference type="Proteomes" id="UP000294678"/>
    </source>
</evidence>
<comment type="caution">
    <text evidence="10">The sequence shown here is derived from an EMBL/GenBank/DDBJ whole genome shotgun (WGS) entry which is preliminary data.</text>
</comment>
<sequence>MKTNYHTHNFRCGHAIGDVDDYIKEAIKHNYNIIGISDHGPLPDYLFDRMTLKDFDDYIKAIDIAKLKYSIKIYKGLEIEYFPEFIKYYKSLKEKLDYLVLGPHYIIENNNLISSWEINTKSRLNLYTKQLLAAMNTNLFDFIAHPDLFTNANTTWDKDFEEASIKICKTAKELNIPLEINANGIRKGFKDTNLGPRYNYPRYEFWEIAKKYEVKVLINSDCHTPKELHDEAVEKAYEFANSLSLNIIYKFL</sequence>
<evidence type="ECO:0000256" key="3">
    <source>
        <dbReference type="ARBA" id="ARBA00013085"/>
    </source>
</evidence>
<dbReference type="Pfam" id="PF02811">
    <property type="entry name" value="PHP"/>
    <property type="match status" value="1"/>
</dbReference>
<evidence type="ECO:0000256" key="6">
    <source>
        <dbReference type="ARBA" id="ARBA00023102"/>
    </source>
</evidence>
<keyword evidence="11" id="KW-1185">Reference proteome</keyword>
<gene>
    <name evidence="10" type="ORF">EV215_0220</name>
</gene>
<dbReference type="PANTHER" id="PTHR21039:SF0">
    <property type="entry name" value="HISTIDINOL-PHOSPHATASE"/>
    <property type="match status" value="1"/>
</dbReference>
<feature type="domain" description="PHP" evidence="9">
    <location>
        <begin position="5"/>
        <end position="182"/>
    </location>
</feature>
<protein>
    <recommendedName>
        <fullName evidence="3 8">Histidinol-phosphatase</fullName>
        <shortName evidence="8">HolPase</shortName>
        <ecNumber evidence="3 8">3.1.3.15</ecNumber>
    </recommendedName>
</protein>
<organism evidence="10 11">
    <name type="scientific">Hypnocyclicus thermotrophus</name>
    <dbReference type="NCBI Taxonomy" id="1627895"/>
    <lineage>
        <taxon>Bacteria</taxon>
        <taxon>Fusobacteriati</taxon>
        <taxon>Fusobacteriota</taxon>
        <taxon>Fusobacteriia</taxon>
        <taxon>Fusobacteriales</taxon>
        <taxon>Fusobacteriaceae</taxon>
        <taxon>Hypnocyclicus</taxon>
    </lineage>
</organism>
<comment type="pathway">
    <text evidence="1 8">Amino-acid biosynthesis; L-histidine biosynthesis; L-histidine from 5-phospho-alpha-D-ribose 1-diphosphate: step 8/9.</text>
</comment>
<comment type="similarity">
    <text evidence="2 8">Belongs to the PHP hydrolase family. HisK subfamily.</text>
</comment>
<evidence type="ECO:0000256" key="5">
    <source>
        <dbReference type="ARBA" id="ARBA00022801"/>
    </source>
</evidence>
<dbReference type="InterPro" id="IPR016195">
    <property type="entry name" value="Pol/histidinol_Pase-like"/>
</dbReference>
<dbReference type="GO" id="GO:0005737">
    <property type="term" value="C:cytoplasm"/>
    <property type="evidence" value="ECO:0007669"/>
    <property type="project" value="TreeGrafter"/>
</dbReference>
<dbReference type="AlphaFoldDB" id="A0AA46I6F3"/>
<evidence type="ECO:0000259" key="9">
    <source>
        <dbReference type="Pfam" id="PF02811"/>
    </source>
</evidence>
<evidence type="ECO:0000256" key="7">
    <source>
        <dbReference type="ARBA" id="ARBA00049158"/>
    </source>
</evidence>
<dbReference type="PANTHER" id="PTHR21039">
    <property type="entry name" value="HISTIDINOL PHOSPHATASE-RELATED"/>
    <property type="match status" value="1"/>
</dbReference>
<dbReference type="InterPro" id="IPR010140">
    <property type="entry name" value="Histidinol_P_phosphatase_HisJ"/>
</dbReference>
<keyword evidence="4 8" id="KW-0028">Amino-acid biosynthesis</keyword>
<evidence type="ECO:0000256" key="8">
    <source>
        <dbReference type="RuleBase" id="RU366003"/>
    </source>
</evidence>
<dbReference type="EMBL" id="SOBG01000001">
    <property type="protein sequence ID" value="TDT72415.1"/>
    <property type="molecule type" value="Genomic_DNA"/>
</dbReference>
<dbReference type="SUPFAM" id="SSF89550">
    <property type="entry name" value="PHP domain-like"/>
    <property type="match status" value="1"/>
</dbReference>
<keyword evidence="5 8" id="KW-0378">Hydrolase</keyword>
<dbReference type="Proteomes" id="UP000294678">
    <property type="component" value="Unassembled WGS sequence"/>
</dbReference>
<proteinExistence type="inferred from homology"/>
<dbReference type="Gene3D" id="3.20.20.140">
    <property type="entry name" value="Metal-dependent hydrolases"/>
    <property type="match status" value="1"/>
</dbReference>
<dbReference type="RefSeq" id="WP_134112043.1">
    <property type="nucleotide sequence ID" value="NZ_SOBG01000001.1"/>
</dbReference>
<keyword evidence="6 8" id="KW-0368">Histidine biosynthesis</keyword>
<comment type="catalytic activity">
    <reaction evidence="7 8">
        <text>L-histidinol phosphate + H2O = L-histidinol + phosphate</text>
        <dbReference type="Rhea" id="RHEA:14465"/>
        <dbReference type="ChEBI" id="CHEBI:15377"/>
        <dbReference type="ChEBI" id="CHEBI:43474"/>
        <dbReference type="ChEBI" id="CHEBI:57699"/>
        <dbReference type="ChEBI" id="CHEBI:57980"/>
        <dbReference type="EC" id="3.1.3.15"/>
    </reaction>
</comment>
<dbReference type="GO" id="GO:0004401">
    <property type="term" value="F:histidinol-phosphatase activity"/>
    <property type="evidence" value="ECO:0007669"/>
    <property type="project" value="UniProtKB-UniRule"/>
</dbReference>
<accession>A0AA46I6F3</accession>